<dbReference type="GO" id="GO:0005739">
    <property type="term" value="C:mitochondrion"/>
    <property type="evidence" value="ECO:0007669"/>
    <property type="project" value="TreeGrafter"/>
</dbReference>
<keyword evidence="3" id="KW-1185">Reference proteome</keyword>
<dbReference type="GO" id="GO:0008297">
    <property type="term" value="F:single-stranded DNA exodeoxyribonuclease activity"/>
    <property type="evidence" value="ECO:0007669"/>
    <property type="project" value="TreeGrafter"/>
</dbReference>
<feature type="region of interest" description="Disordered" evidence="1">
    <location>
        <begin position="321"/>
        <end position="353"/>
    </location>
</feature>
<accession>A0A915DC48</accession>
<dbReference type="PANTHER" id="PTHR31340:SF3">
    <property type="entry name" value="MITOCHONDRIAL GENOME MAINTENANCE EXONUCLEASE 1"/>
    <property type="match status" value="1"/>
</dbReference>
<dbReference type="AlphaFoldDB" id="A0A915DC48"/>
<dbReference type="GO" id="GO:0006264">
    <property type="term" value="P:mitochondrial DNA replication"/>
    <property type="evidence" value="ECO:0007669"/>
    <property type="project" value="TreeGrafter"/>
</dbReference>
<evidence type="ECO:0000313" key="3">
    <source>
        <dbReference type="Proteomes" id="UP000887574"/>
    </source>
</evidence>
<dbReference type="InterPro" id="IPR038726">
    <property type="entry name" value="PDDEXK_AddAB-type"/>
</dbReference>
<organism evidence="3 4">
    <name type="scientific">Ditylenchus dipsaci</name>
    <dbReference type="NCBI Taxonomy" id="166011"/>
    <lineage>
        <taxon>Eukaryota</taxon>
        <taxon>Metazoa</taxon>
        <taxon>Ecdysozoa</taxon>
        <taxon>Nematoda</taxon>
        <taxon>Chromadorea</taxon>
        <taxon>Rhabditida</taxon>
        <taxon>Tylenchina</taxon>
        <taxon>Tylenchomorpha</taxon>
        <taxon>Sphaerularioidea</taxon>
        <taxon>Anguinidae</taxon>
        <taxon>Anguininae</taxon>
        <taxon>Ditylenchus</taxon>
    </lineage>
</organism>
<feature type="region of interest" description="Disordered" evidence="1">
    <location>
        <begin position="24"/>
        <end position="47"/>
    </location>
</feature>
<dbReference type="PANTHER" id="PTHR31340">
    <property type="entry name" value="MITOCHONDRIAL GENOME MAINTENANCE EXONUCLEASE 1"/>
    <property type="match status" value="1"/>
</dbReference>
<dbReference type="Pfam" id="PF12705">
    <property type="entry name" value="PDDEXK_1"/>
    <property type="match status" value="1"/>
</dbReference>
<dbReference type="WBParaSite" id="jg18344">
    <property type="protein sequence ID" value="jg18344"/>
    <property type="gene ID" value="jg18344"/>
</dbReference>
<evidence type="ECO:0000256" key="1">
    <source>
        <dbReference type="SAM" id="MobiDB-lite"/>
    </source>
</evidence>
<feature type="compositionally biased region" description="Basic and acidic residues" evidence="1">
    <location>
        <begin position="26"/>
        <end position="36"/>
    </location>
</feature>
<name>A0A915DC48_9BILA</name>
<protein>
    <submittedName>
        <fullName evidence="4">PD-(D/E)XK endonuclease-like domain-containing protein</fullName>
    </submittedName>
</protein>
<proteinExistence type="predicted"/>
<reference evidence="4" key="1">
    <citation type="submission" date="2022-11" db="UniProtKB">
        <authorList>
            <consortium name="WormBaseParasite"/>
        </authorList>
    </citation>
    <scope>IDENTIFICATION</scope>
</reference>
<dbReference type="Proteomes" id="UP000887574">
    <property type="component" value="Unplaced"/>
</dbReference>
<evidence type="ECO:0000313" key="4">
    <source>
        <dbReference type="WBParaSite" id="jg18344"/>
    </source>
</evidence>
<evidence type="ECO:0000259" key="2">
    <source>
        <dbReference type="Pfam" id="PF12705"/>
    </source>
</evidence>
<feature type="domain" description="PD-(D/E)XK endonuclease-like" evidence="2">
    <location>
        <begin position="91"/>
        <end position="275"/>
    </location>
</feature>
<sequence>MAIRQPQYSKCYRSISFIKFSTDQPVKAKKDKKADDEPSVSAKKPKVHHPFEGVCPIDVERAKENPWISIKNLPSVTFIEGCTSSKEALYLWQKNYILNTSEAIFRKDCLERMNRGTFLHSVIQRLLGELKETGKYSSINSNLMEQVEAKKISGYYSSILPFLQEVKQNVLMCTELMTYSIPLCYKGKFDAIIEWEGKLTLVDWKTISGASVKSHREEESNLDDLYGNPAQVAAYVGAVNSDPAFAHLPKISQAAIVQVFEDGRTANVVHMSEDQIKDCFQDYLTSLNTFWWTVENKKLDRNGHVSFVYDPTKPEKPYEEIVLQEQRRKTAKPAKEDEDQSKDGQPKQKRILPDWIKEKYKAKIMAEWRSSKGL</sequence>
<feature type="compositionally biased region" description="Basic and acidic residues" evidence="1">
    <location>
        <begin position="341"/>
        <end position="353"/>
    </location>
</feature>